<dbReference type="PROSITE" id="PS51257">
    <property type="entry name" value="PROKAR_LIPOPROTEIN"/>
    <property type="match status" value="1"/>
</dbReference>
<gene>
    <name evidence="2" type="ORF">ACFSTG_06145</name>
</gene>
<name>A0ABW5IX18_9FLAO</name>
<evidence type="ECO:0000313" key="3">
    <source>
        <dbReference type="Proteomes" id="UP001597468"/>
    </source>
</evidence>
<comment type="caution">
    <text evidence="2">The sequence shown here is derived from an EMBL/GenBank/DDBJ whole genome shotgun (WGS) entry which is preliminary data.</text>
</comment>
<organism evidence="2 3">
    <name type="scientific">Salinimicrobium flavum</name>
    <dbReference type="NCBI Taxonomy" id="1737065"/>
    <lineage>
        <taxon>Bacteria</taxon>
        <taxon>Pseudomonadati</taxon>
        <taxon>Bacteroidota</taxon>
        <taxon>Flavobacteriia</taxon>
        <taxon>Flavobacteriales</taxon>
        <taxon>Flavobacteriaceae</taxon>
        <taxon>Salinimicrobium</taxon>
    </lineage>
</organism>
<keyword evidence="3" id="KW-1185">Reference proteome</keyword>
<evidence type="ECO:0008006" key="4">
    <source>
        <dbReference type="Google" id="ProtNLM"/>
    </source>
</evidence>
<dbReference type="Proteomes" id="UP001597468">
    <property type="component" value="Unassembled WGS sequence"/>
</dbReference>
<accession>A0ABW5IX18</accession>
<evidence type="ECO:0000313" key="2">
    <source>
        <dbReference type="EMBL" id="MFD2517467.1"/>
    </source>
</evidence>
<dbReference type="RefSeq" id="WP_380749693.1">
    <property type="nucleotide sequence ID" value="NZ_JBHULT010000006.1"/>
</dbReference>
<proteinExistence type="predicted"/>
<dbReference type="EMBL" id="JBHULT010000006">
    <property type="protein sequence ID" value="MFD2517467.1"/>
    <property type="molecule type" value="Genomic_DNA"/>
</dbReference>
<protein>
    <recommendedName>
        <fullName evidence="4">Secreted protein</fullName>
    </recommendedName>
</protein>
<feature type="compositionally biased region" description="Low complexity" evidence="1">
    <location>
        <begin position="73"/>
        <end position="88"/>
    </location>
</feature>
<reference evidence="3" key="1">
    <citation type="journal article" date="2019" name="Int. J. Syst. Evol. Microbiol.">
        <title>The Global Catalogue of Microorganisms (GCM) 10K type strain sequencing project: providing services to taxonomists for standard genome sequencing and annotation.</title>
        <authorList>
            <consortium name="The Broad Institute Genomics Platform"/>
            <consortium name="The Broad Institute Genome Sequencing Center for Infectious Disease"/>
            <person name="Wu L."/>
            <person name="Ma J."/>
        </authorList>
    </citation>
    <scope>NUCLEOTIDE SEQUENCE [LARGE SCALE GENOMIC DNA]</scope>
    <source>
        <strain evidence="3">KCTC 42585</strain>
    </source>
</reference>
<evidence type="ECO:0000256" key="1">
    <source>
        <dbReference type="SAM" id="MobiDB-lite"/>
    </source>
</evidence>
<feature type="region of interest" description="Disordered" evidence="1">
    <location>
        <begin position="23"/>
        <end position="124"/>
    </location>
</feature>
<sequence length="124" mass="12933">MKLRTVKLVLLAMTIGVFVSCKDEEKETTPAPAQTENEAAAKTTDNEAVKVNPAHGLPGHRCDLPVGAPLDGTAATQQTSATTTQTQSGNVSPVRIDQTPDVNPPHGEPGHDCSVPVGAKLDNK</sequence>